<gene>
    <name evidence="1" type="ORF">rsdtw13_15720</name>
</gene>
<dbReference type="EMBL" id="BROD01000001">
    <property type="protein sequence ID" value="GKX66314.1"/>
    <property type="molecule type" value="Genomic_DNA"/>
</dbReference>
<organism evidence="1 2">
    <name type="scientific">Inconstantimicrobium mannanitabidum</name>
    <dbReference type="NCBI Taxonomy" id="1604901"/>
    <lineage>
        <taxon>Bacteria</taxon>
        <taxon>Bacillati</taxon>
        <taxon>Bacillota</taxon>
        <taxon>Clostridia</taxon>
        <taxon>Eubacteriales</taxon>
        <taxon>Clostridiaceae</taxon>
        <taxon>Inconstantimicrobium</taxon>
    </lineage>
</organism>
<accession>A0ACB5RAU1</accession>
<dbReference type="Proteomes" id="UP001058074">
    <property type="component" value="Unassembled WGS sequence"/>
</dbReference>
<proteinExistence type="predicted"/>
<protein>
    <submittedName>
        <fullName evidence="1">Riboflavin biosynthesis protein</fullName>
    </submittedName>
</protein>
<comment type="caution">
    <text evidence="1">The sequence shown here is derived from an EMBL/GenBank/DDBJ whole genome shotgun (WGS) entry which is preliminary data.</text>
</comment>
<keyword evidence="2" id="KW-1185">Reference proteome</keyword>
<reference evidence="1" key="1">
    <citation type="journal article" date="2025" name="Int. J. Syst. Evol. Microbiol.">
        <title>Inconstantimicrobium mannanitabidum sp. nov., a novel member of the family Clostridiaceae isolated from anoxic soil under the treatment of reductive soil disinfestation.</title>
        <authorList>
            <person name="Ueki A."/>
            <person name="Tonouchi A."/>
            <person name="Honma S."/>
            <person name="Kaku N."/>
            <person name="Ueki K."/>
        </authorList>
    </citation>
    <scope>NUCLEOTIDE SEQUENCE</scope>
    <source>
        <strain evidence="1">TW13</strain>
    </source>
</reference>
<name>A0ACB5RAU1_9CLOT</name>
<evidence type="ECO:0000313" key="1">
    <source>
        <dbReference type="EMBL" id="GKX66314.1"/>
    </source>
</evidence>
<evidence type="ECO:0000313" key="2">
    <source>
        <dbReference type="Proteomes" id="UP001058074"/>
    </source>
</evidence>
<sequence length="305" mass="35051">MEENNVNFQSGTYLALGSFDGLHIGHLTLINEIVKLARENKGKSMVYSFKNHPLSLISKDKVPKLLMNNETKIEILKKLDVDFVELVDFNEKLMKNSPREFIENLVVLYNVKAIVVGFNYRFGFKNQGDTELLEQLSSELNFELKVMPPCVCDNEIVSSTNIRSLISNGNLLEANKLLPEPYSLQGNVVNGRQIGRTIGFPTANLSYDEKYLKPSEGVYYTNVELDKKLYKGITSIGYNPTVNGNNLTIETYILNFNDDIYGKEIKVFFLEKIRDNQKFNSIEELKDQLNKDKQYAEIRKIFRKF</sequence>